<evidence type="ECO:0000256" key="5">
    <source>
        <dbReference type="ARBA" id="ARBA00022840"/>
    </source>
</evidence>
<comment type="caution">
    <text evidence="7">The sequence shown here is derived from an EMBL/GenBank/DDBJ whole genome shotgun (WGS) entry which is preliminary data.</text>
</comment>
<evidence type="ECO:0000259" key="6">
    <source>
        <dbReference type="Pfam" id="PF00288"/>
    </source>
</evidence>
<keyword evidence="2" id="KW-0808">Transferase</keyword>
<dbReference type="PRINTS" id="PR00958">
    <property type="entry name" value="HOMSERKINASE"/>
</dbReference>
<keyword evidence="4 7" id="KW-0418">Kinase</keyword>
<dbReference type="STRING" id="1423781.FD06_GL001094"/>
<feature type="domain" description="GHMP kinase N-terminal" evidence="6">
    <location>
        <begin position="62"/>
        <end position="147"/>
    </location>
</feature>
<gene>
    <name evidence="7" type="ORF">FD06_GL001094</name>
</gene>
<keyword evidence="8" id="KW-1185">Reference proteome</keyword>
<sequence length="296" mass="32200">MEMNKLGKVIVRIPATSANLGPGVNSIGIALKLYYTVIVEEPTSEWRVNHALGEQIPHDENNLIVKTILKINPDIKPHQLTVMSDIPVMHGLGSSTTATVAGIKIANALGKMNLSLDEQINLGSRMEKHSNNVASAILGDLTISTFDGNLATTVKTTIPKNIKALVSIKNSSNQSKIIADNEMISYKDAVNASSFSNVFIAAIMSNEWSKATSMMELDHFYKYISSDDGYNLNLIRNIAHRVGVHSTYLSGFGSTVVTLGTESELNQIRDALSDQDFKGSLRIINIDRDGAQVRGE</sequence>
<dbReference type="GO" id="GO:0008652">
    <property type="term" value="P:amino acid biosynthetic process"/>
    <property type="evidence" value="ECO:0007669"/>
    <property type="project" value="UniProtKB-KW"/>
</dbReference>
<dbReference type="InterPro" id="IPR006204">
    <property type="entry name" value="GHMP_kinase_N_dom"/>
</dbReference>
<organism evidence="7 8">
    <name type="scientific">Apilactobacillus ozensis DSM 23829 = JCM 17196</name>
    <dbReference type="NCBI Taxonomy" id="1423781"/>
    <lineage>
        <taxon>Bacteria</taxon>
        <taxon>Bacillati</taxon>
        <taxon>Bacillota</taxon>
        <taxon>Bacilli</taxon>
        <taxon>Lactobacillales</taxon>
        <taxon>Lactobacillaceae</taxon>
        <taxon>Apilactobacillus</taxon>
    </lineage>
</organism>
<evidence type="ECO:0000256" key="3">
    <source>
        <dbReference type="ARBA" id="ARBA00022741"/>
    </source>
</evidence>
<dbReference type="PANTHER" id="PTHR20861:SF1">
    <property type="entry name" value="HOMOSERINE KINASE"/>
    <property type="match status" value="1"/>
</dbReference>
<dbReference type="EMBL" id="AYYQ01000004">
    <property type="protein sequence ID" value="KRM69424.1"/>
    <property type="molecule type" value="Genomic_DNA"/>
</dbReference>
<keyword evidence="3" id="KW-0547">Nucleotide-binding</keyword>
<evidence type="ECO:0000256" key="4">
    <source>
        <dbReference type="ARBA" id="ARBA00022777"/>
    </source>
</evidence>
<keyword evidence="5" id="KW-0067">ATP-binding</keyword>
<dbReference type="SUPFAM" id="SSF55060">
    <property type="entry name" value="GHMP Kinase, C-terminal domain"/>
    <property type="match status" value="1"/>
</dbReference>
<evidence type="ECO:0000256" key="1">
    <source>
        <dbReference type="ARBA" id="ARBA00022605"/>
    </source>
</evidence>
<dbReference type="InterPro" id="IPR014721">
    <property type="entry name" value="Ribsml_uS5_D2-typ_fold_subgr"/>
</dbReference>
<dbReference type="InterPro" id="IPR036554">
    <property type="entry name" value="GHMP_kinase_C_sf"/>
</dbReference>
<evidence type="ECO:0000256" key="2">
    <source>
        <dbReference type="ARBA" id="ARBA00022679"/>
    </source>
</evidence>
<dbReference type="GO" id="GO:0005524">
    <property type="term" value="F:ATP binding"/>
    <property type="evidence" value="ECO:0007669"/>
    <property type="project" value="UniProtKB-KW"/>
</dbReference>
<name>A0A0R2ARF2_9LACO</name>
<dbReference type="SUPFAM" id="SSF54211">
    <property type="entry name" value="Ribosomal protein S5 domain 2-like"/>
    <property type="match status" value="1"/>
</dbReference>
<keyword evidence="1" id="KW-0028">Amino-acid biosynthesis</keyword>
<dbReference type="Gene3D" id="3.30.70.890">
    <property type="entry name" value="GHMP kinase, C-terminal domain"/>
    <property type="match status" value="1"/>
</dbReference>
<dbReference type="PATRIC" id="fig|1423781.4.peg.1135"/>
<dbReference type="GO" id="GO:0016301">
    <property type="term" value="F:kinase activity"/>
    <property type="evidence" value="ECO:0007669"/>
    <property type="project" value="UniProtKB-KW"/>
</dbReference>
<reference evidence="7 8" key="1">
    <citation type="journal article" date="2015" name="Genome Announc.">
        <title>Expanding the biotechnology potential of lactobacilli through comparative genomics of 213 strains and associated genera.</title>
        <authorList>
            <person name="Sun Z."/>
            <person name="Harris H.M."/>
            <person name="McCann A."/>
            <person name="Guo C."/>
            <person name="Argimon S."/>
            <person name="Zhang W."/>
            <person name="Yang X."/>
            <person name="Jeffery I.B."/>
            <person name="Cooney J.C."/>
            <person name="Kagawa T.F."/>
            <person name="Liu W."/>
            <person name="Song Y."/>
            <person name="Salvetti E."/>
            <person name="Wrobel A."/>
            <person name="Rasinkangas P."/>
            <person name="Parkhill J."/>
            <person name="Rea M.C."/>
            <person name="O'Sullivan O."/>
            <person name="Ritari J."/>
            <person name="Douillard F.P."/>
            <person name="Paul Ross R."/>
            <person name="Yang R."/>
            <person name="Briner A.E."/>
            <person name="Felis G.E."/>
            <person name="de Vos W.M."/>
            <person name="Barrangou R."/>
            <person name="Klaenhammer T.R."/>
            <person name="Caufield P.W."/>
            <person name="Cui Y."/>
            <person name="Zhang H."/>
            <person name="O'Toole P.W."/>
        </authorList>
    </citation>
    <scope>NUCLEOTIDE SEQUENCE [LARGE SCALE GENOMIC DNA]</scope>
    <source>
        <strain evidence="7 8">DSM 23829</strain>
    </source>
</reference>
<proteinExistence type="predicted"/>
<evidence type="ECO:0000313" key="8">
    <source>
        <dbReference type="Proteomes" id="UP000052012"/>
    </source>
</evidence>
<dbReference type="Proteomes" id="UP000052012">
    <property type="component" value="Unassembled WGS sequence"/>
</dbReference>
<protein>
    <submittedName>
        <fullName evidence="7">Homoserine kinase</fullName>
    </submittedName>
</protein>
<dbReference type="PANTHER" id="PTHR20861">
    <property type="entry name" value="HOMOSERINE/4-DIPHOSPHOCYTIDYL-2-C-METHYL-D-ERYTHRITOL KINASE"/>
    <property type="match status" value="1"/>
</dbReference>
<dbReference type="InterPro" id="IPR020568">
    <property type="entry name" value="Ribosomal_Su5_D2-typ_SF"/>
</dbReference>
<evidence type="ECO:0000313" key="7">
    <source>
        <dbReference type="EMBL" id="KRM69424.1"/>
    </source>
</evidence>
<accession>A0A0R2ARF2</accession>
<dbReference type="Gene3D" id="3.30.230.10">
    <property type="match status" value="1"/>
</dbReference>
<dbReference type="Pfam" id="PF00288">
    <property type="entry name" value="GHMP_kinases_N"/>
    <property type="match status" value="1"/>
</dbReference>
<dbReference type="AlphaFoldDB" id="A0A0R2ARF2"/>